<keyword evidence="1" id="KW-0805">Transcription regulation</keyword>
<feature type="domain" description="HTH luxR-type" evidence="4">
    <location>
        <begin position="147"/>
        <end position="212"/>
    </location>
</feature>
<dbReference type="InterPro" id="IPR016032">
    <property type="entry name" value="Sig_transdc_resp-reg_C-effctor"/>
</dbReference>
<dbReference type="CDD" id="cd06170">
    <property type="entry name" value="LuxR_C_like"/>
    <property type="match status" value="1"/>
</dbReference>
<evidence type="ECO:0000313" key="5">
    <source>
        <dbReference type="EMBL" id="MFD2461636.1"/>
    </source>
</evidence>
<organism evidence="5 6">
    <name type="scientific">Amycolatopsis samaneae</name>
    <dbReference type="NCBI Taxonomy" id="664691"/>
    <lineage>
        <taxon>Bacteria</taxon>
        <taxon>Bacillati</taxon>
        <taxon>Actinomycetota</taxon>
        <taxon>Actinomycetes</taxon>
        <taxon>Pseudonocardiales</taxon>
        <taxon>Pseudonocardiaceae</taxon>
        <taxon>Amycolatopsis</taxon>
    </lineage>
</organism>
<dbReference type="Gene3D" id="1.10.10.10">
    <property type="entry name" value="Winged helix-like DNA-binding domain superfamily/Winged helix DNA-binding domain"/>
    <property type="match status" value="1"/>
</dbReference>
<dbReference type="SMART" id="SM00421">
    <property type="entry name" value="HTH_LUXR"/>
    <property type="match status" value="1"/>
</dbReference>
<keyword evidence="6" id="KW-1185">Reference proteome</keyword>
<proteinExistence type="predicted"/>
<evidence type="ECO:0000256" key="3">
    <source>
        <dbReference type="ARBA" id="ARBA00023163"/>
    </source>
</evidence>
<accession>A0ABW5GL90</accession>
<name>A0ABW5GL90_9PSEU</name>
<evidence type="ECO:0000259" key="4">
    <source>
        <dbReference type="PROSITE" id="PS50043"/>
    </source>
</evidence>
<keyword evidence="3" id="KW-0804">Transcription</keyword>
<dbReference type="RefSeq" id="WP_345390228.1">
    <property type="nucleotide sequence ID" value="NZ_BAABHG010000004.1"/>
</dbReference>
<dbReference type="PROSITE" id="PS50043">
    <property type="entry name" value="HTH_LUXR_2"/>
    <property type="match status" value="1"/>
</dbReference>
<dbReference type="Pfam" id="PF00196">
    <property type="entry name" value="GerE"/>
    <property type="match status" value="1"/>
</dbReference>
<dbReference type="PANTHER" id="PTHR44688">
    <property type="entry name" value="DNA-BINDING TRANSCRIPTIONAL ACTIVATOR DEVR_DOSR"/>
    <property type="match status" value="1"/>
</dbReference>
<dbReference type="PANTHER" id="PTHR44688:SF16">
    <property type="entry name" value="DNA-BINDING TRANSCRIPTIONAL ACTIVATOR DEVR_DOSR"/>
    <property type="match status" value="1"/>
</dbReference>
<comment type="caution">
    <text evidence="5">The sequence shown here is derived from an EMBL/GenBank/DDBJ whole genome shotgun (WGS) entry which is preliminary data.</text>
</comment>
<dbReference type="InterPro" id="IPR000792">
    <property type="entry name" value="Tscrpt_reg_LuxR_C"/>
</dbReference>
<keyword evidence="2" id="KW-0238">DNA-binding</keyword>
<protein>
    <submittedName>
        <fullName evidence="5">Response regulator transcription factor</fullName>
    </submittedName>
</protein>
<evidence type="ECO:0000256" key="2">
    <source>
        <dbReference type="ARBA" id="ARBA00023125"/>
    </source>
</evidence>
<evidence type="ECO:0000256" key="1">
    <source>
        <dbReference type="ARBA" id="ARBA00023015"/>
    </source>
</evidence>
<reference evidence="6" key="1">
    <citation type="journal article" date="2019" name="Int. J. Syst. Evol. Microbiol.">
        <title>The Global Catalogue of Microorganisms (GCM) 10K type strain sequencing project: providing services to taxonomists for standard genome sequencing and annotation.</title>
        <authorList>
            <consortium name="The Broad Institute Genomics Platform"/>
            <consortium name="The Broad Institute Genome Sequencing Center for Infectious Disease"/>
            <person name="Wu L."/>
            <person name="Ma J."/>
        </authorList>
    </citation>
    <scope>NUCLEOTIDE SEQUENCE [LARGE SCALE GENOMIC DNA]</scope>
    <source>
        <strain evidence="6">CGMCC 4.7643</strain>
    </source>
</reference>
<evidence type="ECO:0000313" key="6">
    <source>
        <dbReference type="Proteomes" id="UP001597419"/>
    </source>
</evidence>
<dbReference type="Proteomes" id="UP001597419">
    <property type="component" value="Unassembled WGS sequence"/>
</dbReference>
<gene>
    <name evidence="5" type="ORF">ACFSYJ_23725</name>
</gene>
<dbReference type="InterPro" id="IPR036388">
    <property type="entry name" value="WH-like_DNA-bd_sf"/>
</dbReference>
<dbReference type="EMBL" id="JBHUKU010000014">
    <property type="protein sequence ID" value="MFD2461636.1"/>
    <property type="molecule type" value="Genomic_DNA"/>
</dbReference>
<dbReference type="SUPFAM" id="SSF46894">
    <property type="entry name" value="C-terminal effector domain of the bipartite response regulators"/>
    <property type="match status" value="1"/>
</dbReference>
<sequence>MSTTTPPVVRHTIPAQERRQIRVAVCAADHLVRAGLRGVLGGRPGIELKDEPAAADVVVAIAGADLRRLPATRARLVLIADQPKQPELWTAVEHGLAVLVPRAEATPERLLRAVADAHAGRGDLPADQLGALLRGLSRLHEEILAPRELTLSGLSPREADVLRLLADGLDTAEIARQVAYSERTVKNILHGLLTRFGLRNRTHVVAHALREGLI</sequence>
<dbReference type="PRINTS" id="PR00038">
    <property type="entry name" value="HTHLUXR"/>
</dbReference>